<protein>
    <submittedName>
        <fullName evidence="1">Uncharacterized protein</fullName>
    </submittedName>
</protein>
<organism evidence="1">
    <name type="scientific">uncultured Caudovirales phage</name>
    <dbReference type="NCBI Taxonomy" id="2100421"/>
    <lineage>
        <taxon>Viruses</taxon>
        <taxon>Duplodnaviria</taxon>
        <taxon>Heunggongvirae</taxon>
        <taxon>Uroviricota</taxon>
        <taxon>Caudoviricetes</taxon>
        <taxon>Peduoviridae</taxon>
        <taxon>Maltschvirus</taxon>
        <taxon>Maltschvirus maltsch</taxon>
    </lineage>
</organism>
<gene>
    <name evidence="1" type="ORF">UFOVP585_29</name>
</gene>
<name>A0A6J5N030_9CAUD</name>
<evidence type="ECO:0000313" key="1">
    <source>
        <dbReference type="EMBL" id="CAB4151647.1"/>
    </source>
</evidence>
<dbReference type="SUPFAM" id="SSF53756">
    <property type="entry name" value="UDP-Glycosyltransferase/glycogen phosphorylase"/>
    <property type="match status" value="1"/>
</dbReference>
<sequence length="290" mass="33666">MIRFLTFSQFHNKNPVAGSTQIRVNQLLKYWPDAELYLYGENPDVLIFQKVYIAVDYQFPLHFEGIKILDICDPDWLDGRTTVKEMADAMDAVTCPTEAIAEFIRQFTDKPVIVIPDRFDLSIIPARKKHTGIAKTVVWFGYSHNAEILRYALPVLQELGLKLRIISDNDPIINRYSERDANEYYKFIKYDEDTIYDELRKADIALIPKGARPHDVFKSNNRTVKSILAGLPVASTADKLRELMKPEAREAEVDSVYNQTWKEYDVKKSVLEYKGLIRLLERKRAEKQQT</sequence>
<dbReference type="EMBL" id="LR796562">
    <property type="protein sequence ID" value="CAB4151647.1"/>
    <property type="molecule type" value="Genomic_DNA"/>
</dbReference>
<accession>A0A6J5N030</accession>
<reference evidence="1" key="1">
    <citation type="submission" date="2020-04" db="EMBL/GenBank/DDBJ databases">
        <authorList>
            <person name="Chiriac C."/>
            <person name="Salcher M."/>
            <person name="Ghai R."/>
            <person name="Kavagutti S V."/>
        </authorList>
    </citation>
    <scope>NUCLEOTIDE SEQUENCE</scope>
</reference>
<proteinExistence type="predicted"/>